<evidence type="ECO:0000313" key="2">
    <source>
        <dbReference type="EMBL" id="SVB69375.1"/>
    </source>
</evidence>
<evidence type="ECO:0008006" key="3">
    <source>
        <dbReference type="Google" id="ProtNLM"/>
    </source>
</evidence>
<dbReference type="InterPro" id="IPR036514">
    <property type="entry name" value="SGNH_hydro_sf"/>
</dbReference>
<evidence type="ECO:0000256" key="1">
    <source>
        <dbReference type="SAM" id="Phobius"/>
    </source>
</evidence>
<keyword evidence="1" id="KW-1133">Transmembrane helix</keyword>
<keyword evidence="1" id="KW-0812">Transmembrane</keyword>
<proteinExistence type="predicted"/>
<organism evidence="2">
    <name type="scientific">marine metagenome</name>
    <dbReference type="NCBI Taxonomy" id="408172"/>
    <lineage>
        <taxon>unclassified sequences</taxon>
        <taxon>metagenomes</taxon>
        <taxon>ecological metagenomes</taxon>
    </lineage>
</organism>
<sequence>VGEVILKEAFKKITKIGLVNLIIIILLLIILEGGASFYFAYKSVRQEINKEPFLAERLHTEYDPLLGWINKPNISIDHMYGPNVYLKTNGQRFRNKDDFTIGVPKRKIRVICSGDSFTLGYGVDNEHTWCNLLELINPRIQSVNMGQGGYGVGQAYLWYKRDGAKLDHNIHVFAFISGDFSRMMTKSFLGMPKPLLRTRNGKILVENIPISRLSSHKTLKHLKFFNVVRLASEIQGVNFPDTLDKPAIYLEGEGEELVGTIFENLKKINKAQNSKLVIVQLPTEGEYRGTINDTLYKFLRQEAEKRGILYLNLVRDMRQVSSSKMSKFFFQKDINGFDSSKGHLTPMGNFFVAQKISKALTGIDALNTQ</sequence>
<feature type="transmembrane region" description="Helical" evidence="1">
    <location>
        <begin position="16"/>
        <end position="41"/>
    </location>
</feature>
<accession>A0A382G3P0</accession>
<reference evidence="2" key="1">
    <citation type="submission" date="2018-05" db="EMBL/GenBank/DDBJ databases">
        <authorList>
            <person name="Lanie J.A."/>
            <person name="Ng W.-L."/>
            <person name="Kazmierczak K.M."/>
            <person name="Andrzejewski T.M."/>
            <person name="Davidsen T.M."/>
            <person name="Wayne K.J."/>
            <person name="Tettelin H."/>
            <person name="Glass J.I."/>
            <person name="Rusch D."/>
            <person name="Podicherti R."/>
            <person name="Tsui H.-C.T."/>
            <person name="Winkler M.E."/>
        </authorList>
    </citation>
    <scope>NUCLEOTIDE SEQUENCE</scope>
</reference>
<dbReference type="EMBL" id="UINC01053173">
    <property type="protein sequence ID" value="SVB69375.1"/>
    <property type="molecule type" value="Genomic_DNA"/>
</dbReference>
<dbReference type="SUPFAM" id="SSF52266">
    <property type="entry name" value="SGNH hydrolase"/>
    <property type="match status" value="1"/>
</dbReference>
<dbReference type="Gene3D" id="3.40.50.1110">
    <property type="entry name" value="SGNH hydrolase"/>
    <property type="match status" value="1"/>
</dbReference>
<name>A0A382G3P0_9ZZZZ</name>
<feature type="non-terminal residue" evidence="2">
    <location>
        <position position="1"/>
    </location>
</feature>
<gene>
    <name evidence="2" type="ORF">METZ01_LOCUS222229</name>
</gene>
<protein>
    <recommendedName>
        <fullName evidence="3">SGNH hydrolase-type esterase domain-containing protein</fullName>
    </recommendedName>
</protein>
<keyword evidence="1" id="KW-0472">Membrane</keyword>
<dbReference type="AlphaFoldDB" id="A0A382G3P0"/>